<evidence type="ECO:0000256" key="1">
    <source>
        <dbReference type="SAM" id="Phobius"/>
    </source>
</evidence>
<dbReference type="STRING" id="838561.P344_03275"/>
<accession>W0GPG6</accession>
<gene>
    <name evidence="2" type="ORF">P344_03275</name>
</gene>
<name>W0GPG6_9MOLU</name>
<dbReference type="AlphaFoldDB" id="W0GPG6"/>
<evidence type="ECO:0000313" key="2">
    <source>
        <dbReference type="EMBL" id="AHI57998.1"/>
    </source>
</evidence>
<keyword evidence="1" id="KW-1133">Transmembrane helix</keyword>
<dbReference type="RefSeq" id="WP_025317339.1">
    <property type="nucleotide sequence ID" value="NZ_CP002082.1"/>
</dbReference>
<dbReference type="KEGG" id="smir:SMM_0553"/>
<dbReference type="PATRIC" id="fig|838561.3.peg.638"/>
<keyword evidence="3" id="KW-1185">Reference proteome</keyword>
<dbReference type="HOGENOM" id="CLU_2156779_0_0_14"/>
<keyword evidence="1" id="KW-0812">Transmembrane</keyword>
<dbReference type="OrthoDB" id="390368at2"/>
<dbReference type="EMBL" id="CP006720">
    <property type="protein sequence ID" value="AHI57998.1"/>
    <property type="molecule type" value="Genomic_DNA"/>
</dbReference>
<reference evidence="2 3" key="1">
    <citation type="submission" date="2013-09" db="EMBL/GenBank/DDBJ databases">
        <title>Complete genome sequence of Spiroplasma mirum suckling mouse cataract agent.</title>
        <authorList>
            <person name="Landry C.A."/>
            <person name="Bastian F.O."/>
            <person name="Thune R.L."/>
        </authorList>
    </citation>
    <scope>NUCLEOTIDE SEQUENCE [LARGE SCALE GENOMIC DNA]</scope>
    <source>
        <strain evidence="2 3">SMCA</strain>
    </source>
</reference>
<keyword evidence="1" id="KW-0472">Membrane</keyword>
<dbReference type="Proteomes" id="UP000019260">
    <property type="component" value="Chromosome"/>
</dbReference>
<evidence type="ECO:0000313" key="3">
    <source>
        <dbReference type="Proteomes" id="UP000019260"/>
    </source>
</evidence>
<protein>
    <submittedName>
        <fullName evidence="2">Uncharacterized protein</fullName>
    </submittedName>
</protein>
<organism evidence="2 3">
    <name type="scientific">Spiroplasma mirum ATCC 29335</name>
    <dbReference type="NCBI Taxonomy" id="838561"/>
    <lineage>
        <taxon>Bacteria</taxon>
        <taxon>Bacillati</taxon>
        <taxon>Mycoplasmatota</taxon>
        <taxon>Mollicutes</taxon>
        <taxon>Entomoplasmatales</taxon>
        <taxon>Spiroplasmataceae</taxon>
        <taxon>Spiroplasma</taxon>
    </lineage>
</organism>
<dbReference type="KEGG" id="smia:P344_03275"/>
<proteinExistence type="predicted"/>
<feature type="transmembrane region" description="Helical" evidence="1">
    <location>
        <begin position="31"/>
        <end position="54"/>
    </location>
</feature>
<sequence>MIFFHHYNIIYYSRFIIINYLNNKPLLYTNLGISIFLGFFNGVLLIILITFLGIENHWGVKTKLKLKTVKDQPHEQKIKKIIYYKELYDQNLINLNEYNLVKQKILKLKKK</sequence>